<proteinExistence type="predicted"/>
<protein>
    <submittedName>
        <fullName evidence="2">Uncharacterized protein</fullName>
    </submittedName>
</protein>
<keyword evidence="1" id="KW-0812">Transmembrane</keyword>
<organism evidence="2">
    <name type="scientific">Panstrongylus lignarius</name>
    <dbReference type="NCBI Taxonomy" id="156445"/>
    <lineage>
        <taxon>Eukaryota</taxon>
        <taxon>Metazoa</taxon>
        <taxon>Ecdysozoa</taxon>
        <taxon>Arthropoda</taxon>
        <taxon>Hexapoda</taxon>
        <taxon>Insecta</taxon>
        <taxon>Pterygota</taxon>
        <taxon>Neoptera</taxon>
        <taxon>Paraneoptera</taxon>
        <taxon>Hemiptera</taxon>
        <taxon>Heteroptera</taxon>
        <taxon>Panheteroptera</taxon>
        <taxon>Cimicomorpha</taxon>
        <taxon>Reduviidae</taxon>
        <taxon>Triatominae</taxon>
        <taxon>Panstrongylus</taxon>
    </lineage>
</organism>
<dbReference type="AlphaFoldDB" id="A0A224XZP9"/>
<name>A0A224XZP9_9HEMI</name>
<keyword evidence="1" id="KW-0472">Membrane</keyword>
<accession>A0A224XZP9</accession>
<reference evidence="2" key="1">
    <citation type="journal article" date="2018" name="PLoS Negl. Trop. Dis.">
        <title>An insight into the salivary gland and fat body transcriptome of Panstrongylus lignarius (Hemiptera: Heteroptera), the main vector of Chagas disease in Peru.</title>
        <authorList>
            <person name="Nevoa J.C."/>
            <person name="Mendes M.T."/>
            <person name="da Silva M.V."/>
            <person name="Soares S.C."/>
            <person name="Oliveira C.J.F."/>
            <person name="Ribeiro J.M.C."/>
        </authorList>
    </citation>
    <scope>NUCLEOTIDE SEQUENCE</scope>
</reference>
<feature type="transmembrane region" description="Helical" evidence="1">
    <location>
        <begin position="33"/>
        <end position="52"/>
    </location>
</feature>
<sequence>MRCTIMVHLLRWHYHLSMAHSNLSLSFPSVMRLANPFLMSSTFFFSGFWLLPSIMHHSLSIFEHFLTPKIKEIIGICIKFKTIFAILPVGIQFIQRRWFITKLIRLQHCSRHCISRYNLLIKCNRTFKSFSHMNIL</sequence>
<dbReference type="EMBL" id="GFTR01002316">
    <property type="protein sequence ID" value="JAW14110.1"/>
    <property type="molecule type" value="Transcribed_RNA"/>
</dbReference>
<feature type="transmembrane region" description="Helical" evidence="1">
    <location>
        <begin position="73"/>
        <end position="94"/>
    </location>
</feature>
<evidence type="ECO:0000256" key="1">
    <source>
        <dbReference type="SAM" id="Phobius"/>
    </source>
</evidence>
<evidence type="ECO:0000313" key="2">
    <source>
        <dbReference type="EMBL" id="JAW14110.1"/>
    </source>
</evidence>
<keyword evidence="1" id="KW-1133">Transmembrane helix</keyword>